<dbReference type="Pfam" id="PF05693">
    <property type="entry name" value="Glycogen_syn"/>
    <property type="match status" value="1"/>
</dbReference>
<evidence type="ECO:0000256" key="4">
    <source>
        <dbReference type="ARBA" id="ARBA00022679"/>
    </source>
</evidence>
<dbReference type="SUPFAM" id="SSF53756">
    <property type="entry name" value="UDP-Glycosyltransferase/glycogen phosphorylase"/>
    <property type="match status" value="1"/>
</dbReference>
<dbReference type="GO" id="GO:0005737">
    <property type="term" value="C:cytoplasm"/>
    <property type="evidence" value="ECO:0007669"/>
    <property type="project" value="TreeGrafter"/>
</dbReference>
<dbReference type="EC" id="2.4.1.11" evidence="7"/>
<accession>A0A177B454</accession>
<comment type="caution">
    <text evidence="8">The sequence shown here is derived from an EMBL/GenBank/DDBJ whole genome shotgun (WGS) entry which is preliminary data.</text>
</comment>
<evidence type="ECO:0000313" key="9">
    <source>
        <dbReference type="Proteomes" id="UP000078046"/>
    </source>
</evidence>
<dbReference type="InterPro" id="IPR008631">
    <property type="entry name" value="Glycogen_synth"/>
</dbReference>
<dbReference type="UniPathway" id="UPA00164"/>
<dbReference type="EMBL" id="LWCA01000433">
    <property type="protein sequence ID" value="OAF68512.1"/>
    <property type="molecule type" value="Genomic_DNA"/>
</dbReference>
<dbReference type="OrthoDB" id="6335297at2759"/>
<comment type="pathway">
    <text evidence="1 7">Glycan biosynthesis; glycogen biosynthesis.</text>
</comment>
<evidence type="ECO:0000256" key="1">
    <source>
        <dbReference type="ARBA" id="ARBA00004964"/>
    </source>
</evidence>
<keyword evidence="9" id="KW-1185">Reference proteome</keyword>
<dbReference type="PANTHER" id="PTHR10176">
    <property type="entry name" value="GLYCOGEN SYNTHASE"/>
    <property type="match status" value="1"/>
</dbReference>
<dbReference type="PANTHER" id="PTHR10176:SF3">
    <property type="entry name" value="GLYCOGEN [STARCH] SYNTHASE"/>
    <property type="match status" value="1"/>
</dbReference>
<comment type="similarity">
    <text evidence="2 7">Belongs to the glycosyltransferase 3 family.</text>
</comment>
<sequence length="268" mass="31505">MHSYFKWYKFSQFSENSNIGIPYEDREANDALIFGFTASWFIELFEQNIKNPIYHQKEKIDMSISSTSNSLNNNITNNHLNINDIKYIVAHYHEWQAGLGVLYMRINKVNVATIFTTHATLLGRYLCASGKTDFYNNMDKYNLDYEAGQRNIYHRYCIERVSAHCAHVLTTVSEITALEVKHLLKREPDVITPNGLSIKRFEVAHEFQIQHSMYKEKIHEFVKGHFYGHYDFNLNKTLYFFSAGRNEFSNKGVDIFIESLARLNYMMQ</sequence>
<comment type="function">
    <text evidence="7">Transfers the glycosyl residue from UDP-Glc to the non-reducing end of alpha-1,4-glucan.</text>
</comment>
<name>A0A177B454_9BILA</name>
<protein>
    <recommendedName>
        <fullName evidence="7">Glycogen [starch] synthase</fullName>
        <ecNumber evidence="7">2.4.1.11</ecNumber>
    </recommendedName>
</protein>
<organism evidence="8 9">
    <name type="scientific">Intoshia linei</name>
    <dbReference type="NCBI Taxonomy" id="1819745"/>
    <lineage>
        <taxon>Eukaryota</taxon>
        <taxon>Metazoa</taxon>
        <taxon>Spiralia</taxon>
        <taxon>Lophotrochozoa</taxon>
        <taxon>Mesozoa</taxon>
        <taxon>Orthonectida</taxon>
        <taxon>Rhopaluridae</taxon>
        <taxon>Intoshia</taxon>
    </lineage>
</organism>
<evidence type="ECO:0000256" key="2">
    <source>
        <dbReference type="ARBA" id="ARBA00010686"/>
    </source>
</evidence>
<dbReference type="GO" id="GO:0004373">
    <property type="term" value="F:alpha-1,4-glucan glucosyltransferase (UDP-glucose donor) activity"/>
    <property type="evidence" value="ECO:0007669"/>
    <property type="project" value="UniProtKB-EC"/>
</dbReference>
<evidence type="ECO:0000256" key="3">
    <source>
        <dbReference type="ARBA" id="ARBA00022676"/>
    </source>
</evidence>
<feature type="non-terminal residue" evidence="8">
    <location>
        <position position="268"/>
    </location>
</feature>
<comment type="catalytic activity">
    <reaction evidence="6">
        <text>[(1-&gt;4)-alpha-D-glucosyl](n) + UDP-alpha-D-glucose = [(1-&gt;4)-alpha-D-glucosyl](n+1) + UDP + H(+)</text>
        <dbReference type="Rhea" id="RHEA:18549"/>
        <dbReference type="Rhea" id="RHEA-COMP:9584"/>
        <dbReference type="Rhea" id="RHEA-COMP:9587"/>
        <dbReference type="ChEBI" id="CHEBI:15378"/>
        <dbReference type="ChEBI" id="CHEBI:15444"/>
        <dbReference type="ChEBI" id="CHEBI:58223"/>
        <dbReference type="ChEBI" id="CHEBI:58885"/>
        <dbReference type="EC" id="2.4.1.11"/>
    </reaction>
    <physiologicalReaction direction="left-to-right" evidence="6">
        <dbReference type="Rhea" id="RHEA:18550"/>
    </physiologicalReaction>
</comment>
<evidence type="ECO:0000313" key="8">
    <source>
        <dbReference type="EMBL" id="OAF68512.1"/>
    </source>
</evidence>
<evidence type="ECO:0000256" key="6">
    <source>
        <dbReference type="ARBA" id="ARBA00047345"/>
    </source>
</evidence>
<dbReference type="Proteomes" id="UP000078046">
    <property type="component" value="Unassembled WGS sequence"/>
</dbReference>
<proteinExistence type="inferred from homology"/>
<keyword evidence="5 7" id="KW-0320">Glycogen biosynthesis</keyword>
<dbReference type="Gene3D" id="3.40.50.2000">
    <property type="entry name" value="Glycogen Phosphorylase B"/>
    <property type="match status" value="1"/>
</dbReference>
<evidence type="ECO:0000256" key="5">
    <source>
        <dbReference type="ARBA" id="ARBA00023056"/>
    </source>
</evidence>
<dbReference type="GO" id="GO:0005978">
    <property type="term" value="P:glycogen biosynthetic process"/>
    <property type="evidence" value="ECO:0007669"/>
    <property type="project" value="UniProtKB-UniPathway"/>
</dbReference>
<dbReference type="AlphaFoldDB" id="A0A177B454"/>
<evidence type="ECO:0000256" key="7">
    <source>
        <dbReference type="RuleBase" id="RU363104"/>
    </source>
</evidence>
<reference evidence="8 9" key="1">
    <citation type="submission" date="2016-04" db="EMBL/GenBank/DDBJ databases">
        <title>The genome of Intoshia linei affirms orthonectids as highly simplified spiralians.</title>
        <authorList>
            <person name="Mikhailov K.V."/>
            <person name="Slusarev G.S."/>
            <person name="Nikitin M.A."/>
            <person name="Logacheva M.D."/>
            <person name="Penin A."/>
            <person name="Aleoshin V."/>
            <person name="Panchin Y.V."/>
        </authorList>
    </citation>
    <scope>NUCLEOTIDE SEQUENCE [LARGE SCALE GENOMIC DNA]</scope>
    <source>
        <strain evidence="8">Intl2013</strain>
        <tissue evidence="8">Whole animal</tissue>
    </source>
</reference>
<keyword evidence="4 7" id="KW-0808">Transferase</keyword>
<keyword evidence="3 7" id="KW-0328">Glycosyltransferase</keyword>
<gene>
    <name evidence="8" type="ORF">A3Q56_03661</name>
</gene>